<feature type="compositionally biased region" description="Low complexity" evidence="11">
    <location>
        <begin position="67"/>
        <end position="82"/>
    </location>
</feature>
<dbReference type="EMBL" id="ABCS01000001">
    <property type="protein sequence ID" value="EDM81803.1"/>
    <property type="molecule type" value="Genomic_DNA"/>
</dbReference>
<dbReference type="GO" id="GO:0015288">
    <property type="term" value="F:porin activity"/>
    <property type="evidence" value="ECO:0007669"/>
    <property type="project" value="UniProtKB-KW"/>
</dbReference>
<dbReference type="PROSITE" id="PS51123">
    <property type="entry name" value="OMPA_2"/>
    <property type="match status" value="1"/>
</dbReference>
<gene>
    <name evidence="13" type="ORF">PPSIR1_05033</name>
</gene>
<evidence type="ECO:0000256" key="11">
    <source>
        <dbReference type="SAM" id="MobiDB-lite"/>
    </source>
</evidence>
<dbReference type="Gene3D" id="3.30.1330.60">
    <property type="entry name" value="OmpA-like domain"/>
    <property type="match status" value="1"/>
</dbReference>
<protein>
    <submittedName>
        <fullName evidence="13">OmpA domain protein</fullName>
    </submittedName>
</protein>
<dbReference type="AlphaFoldDB" id="A6FWX9"/>
<evidence type="ECO:0000256" key="10">
    <source>
        <dbReference type="PROSITE-ProRule" id="PRU00473"/>
    </source>
</evidence>
<feature type="region of interest" description="Disordered" evidence="11">
    <location>
        <begin position="287"/>
        <end position="326"/>
    </location>
</feature>
<keyword evidence="14" id="KW-1185">Reference proteome</keyword>
<keyword evidence="9" id="KW-0998">Cell outer membrane</keyword>
<dbReference type="InterPro" id="IPR006664">
    <property type="entry name" value="OMP_bac"/>
</dbReference>
<dbReference type="Proteomes" id="UP000005801">
    <property type="component" value="Unassembled WGS sequence"/>
</dbReference>
<evidence type="ECO:0000313" key="13">
    <source>
        <dbReference type="EMBL" id="EDM81803.1"/>
    </source>
</evidence>
<dbReference type="InterPro" id="IPR006665">
    <property type="entry name" value="OmpA-like"/>
</dbReference>
<evidence type="ECO:0000256" key="9">
    <source>
        <dbReference type="ARBA" id="ARBA00023237"/>
    </source>
</evidence>
<evidence type="ECO:0000256" key="1">
    <source>
        <dbReference type="ARBA" id="ARBA00004571"/>
    </source>
</evidence>
<evidence type="ECO:0000256" key="5">
    <source>
        <dbReference type="ARBA" id="ARBA00022729"/>
    </source>
</evidence>
<keyword evidence="6" id="KW-0406">Ion transport</keyword>
<feature type="region of interest" description="Disordered" evidence="11">
    <location>
        <begin position="1"/>
        <end position="21"/>
    </location>
</feature>
<dbReference type="STRING" id="391625.PPSIR1_05033"/>
<feature type="domain" description="OmpA-like" evidence="12">
    <location>
        <begin position="390"/>
        <end position="508"/>
    </location>
</feature>
<evidence type="ECO:0000256" key="3">
    <source>
        <dbReference type="ARBA" id="ARBA00022452"/>
    </source>
</evidence>
<keyword evidence="2" id="KW-0813">Transport</keyword>
<dbReference type="PANTHER" id="PTHR30329:SF21">
    <property type="entry name" value="LIPOPROTEIN YIAD-RELATED"/>
    <property type="match status" value="1"/>
</dbReference>
<dbReference type="Pfam" id="PF02412">
    <property type="entry name" value="TSP_3"/>
    <property type="match status" value="2"/>
</dbReference>
<evidence type="ECO:0000256" key="2">
    <source>
        <dbReference type="ARBA" id="ARBA00022448"/>
    </source>
</evidence>
<comment type="subcellular location">
    <subcellularLocation>
        <location evidence="1">Cell outer membrane</location>
        <topology evidence="1">Multi-pass membrane protein</topology>
    </subcellularLocation>
</comment>
<dbReference type="InterPro" id="IPR011250">
    <property type="entry name" value="OMP/PagP_B-barrel"/>
</dbReference>
<organism evidence="13 14">
    <name type="scientific">Plesiocystis pacifica SIR-1</name>
    <dbReference type="NCBI Taxonomy" id="391625"/>
    <lineage>
        <taxon>Bacteria</taxon>
        <taxon>Pseudomonadati</taxon>
        <taxon>Myxococcota</taxon>
        <taxon>Polyangia</taxon>
        <taxon>Nannocystales</taxon>
        <taxon>Nannocystaceae</taxon>
        <taxon>Plesiocystis</taxon>
    </lineage>
</organism>
<keyword evidence="4" id="KW-0812">Transmembrane</keyword>
<dbReference type="CDD" id="cd07185">
    <property type="entry name" value="OmpA_C-like"/>
    <property type="match status" value="1"/>
</dbReference>
<reference evidence="13 14" key="1">
    <citation type="submission" date="2007-06" db="EMBL/GenBank/DDBJ databases">
        <authorList>
            <person name="Shimkets L."/>
            <person name="Ferriera S."/>
            <person name="Johnson J."/>
            <person name="Kravitz S."/>
            <person name="Beeson K."/>
            <person name="Sutton G."/>
            <person name="Rogers Y.-H."/>
            <person name="Friedman R."/>
            <person name="Frazier M."/>
            <person name="Venter J.C."/>
        </authorList>
    </citation>
    <scope>NUCLEOTIDE SEQUENCE [LARGE SCALE GENOMIC DNA]</scope>
    <source>
        <strain evidence="13 14">SIR-1</strain>
    </source>
</reference>
<accession>A6FWX9</accession>
<keyword evidence="7" id="KW-0626">Porin</keyword>
<evidence type="ECO:0000256" key="4">
    <source>
        <dbReference type="ARBA" id="ARBA00022692"/>
    </source>
</evidence>
<dbReference type="GO" id="GO:0046930">
    <property type="term" value="C:pore complex"/>
    <property type="evidence" value="ECO:0007669"/>
    <property type="project" value="UniProtKB-KW"/>
</dbReference>
<feature type="region of interest" description="Disordered" evidence="11">
    <location>
        <begin position="477"/>
        <end position="520"/>
    </location>
</feature>
<proteinExistence type="predicted"/>
<evidence type="ECO:0000259" key="12">
    <source>
        <dbReference type="PROSITE" id="PS51123"/>
    </source>
</evidence>
<dbReference type="GO" id="GO:0005509">
    <property type="term" value="F:calcium ion binding"/>
    <property type="evidence" value="ECO:0007669"/>
    <property type="project" value="InterPro"/>
</dbReference>
<dbReference type="InterPro" id="IPR003367">
    <property type="entry name" value="Thrombospondin_3-like_rpt"/>
</dbReference>
<name>A6FWX9_9BACT</name>
<dbReference type="Gene3D" id="2.40.160.20">
    <property type="match status" value="1"/>
</dbReference>
<dbReference type="PRINTS" id="PR01021">
    <property type="entry name" value="OMPADOMAIN"/>
</dbReference>
<sequence length="520" mass="55910">MKPRSFAPHLPDSERPPMIPSPARPLALSLLVPAGLVCSALAPALALAGEPAPAGDPAAEPAPAPAPAEDASAGGSAELSLDGGRGDAKASATKTNAALESTDKKRLDVPWLERWAPERNMAEIGVYGGLFFPSDDHDFYHPDTAPQKPLWQLNGAVGLRASFQPLTFLGVEAEGGVLPSKIRSSTNDTVILWKVRGHLIAQLPYWSVSPFVLIGGGAMGVNSPNILLGDDIDPAMHWGGGLKVYVNRWIALRVEGRHILSAKSANQRDFTSHAELLAGLSFTLGRQKPKPIVPEDPDRDKDGFENAVDSCPDTPGVSPDGCPPRDTDEDGWIDTEDECPYEAGVEPDGCPIRDTDGDGILDDTDACIDEPEKVNGYKDEDGCPDEVPIAVREFTGVIEGIEFEYNSATIREGKSKEVLDAAIKVLEEYPEIRIKVVGHTDNQGTPEYNKKLSTDRADAVKQYLAEGGIAEDRIETFGAGQSDPLTTNETEEGRAKNRRTEFEIIKKAKPERAKPTTEGE</sequence>
<dbReference type="SUPFAM" id="SSF103088">
    <property type="entry name" value="OmpA-like"/>
    <property type="match status" value="1"/>
</dbReference>
<dbReference type="SUPFAM" id="SSF56925">
    <property type="entry name" value="OMPA-like"/>
    <property type="match status" value="1"/>
</dbReference>
<feature type="region of interest" description="Disordered" evidence="11">
    <location>
        <begin position="50"/>
        <end position="99"/>
    </location>
</feature>
<dbReference type="eggNOG" id="COG2885">
    <property type="taxonomic scope" value="Bacteria"/>
</dbReference>
<dbReference type="SUPFAM" id="SSF103647">
    <property type="entry name" value="TSP type-3 repeat"/>
    <property type="match status" value="1"/>
</dbReference>
<dbReference type="Pfam" id="PF00691">
    <property type="entry name" value="OmpA"/>
    <property type="match status" value="1"/>
</dbReference>
<keyword evidence="5" id="KW-0732">Signal</keyword>
<evidence type="ECO:0000256" key="6">
    <source>
        <dbReference type="ARBA" id="ARBA00023065"/>
    </source>
</evidence>
<keyword evidence="3" id="KW-1134">Transmembrane beta strand</keyword>
<dbReference type="GO" id="GO:0007155">
    <property type="term" value="P:cell adhesion"/>
    <property type="evidence" value="ECO:0007669"/>
    <property type="project" value="InterPro"/>
</dbReference>
<dbReference type="PANTHER" id="PTHR30329">
    <property type="entry name" value="STATOR ELEMENT OF FLAGELLAR MOTOR COMPLEX"/>
    <property type="match status" value="1"/>
</dbReference>
<dbReference type="InterPro" id="IPR028974">
    <property type="entry name" value="TSP_type-3_rpt"/>
</dbReference>
<comment type="caution">
    <text evidence="13">The sequence shown here is derived from an EMBL/GenBank/DDBJ whole genome shotgun (WGS) entry which is preliminary data.</text>
</comment>
<evidence type="ECO:0000256" key="8">
    <source>
        <dbReference type="ARBA" id="ARBA00023136"/>
    </source>
</evidence>
<feature type="compositionally biased region" description="Low complexity" evidence="11">
    <location>
        <begin position="50"/>
        <end position="59"/>
    </location>
</feature>
<evidence type="ECO:0000313" key="14">
    <source>
        <dbReference type="Proteomes" id="UP000005801"/>
    </source>
</evidence>
<dbReference type="Gene3D" id="4.10.1080.10">
    <property type="entry name" value="TSP type-3 repeat"/>
    <property type="match status" value="1"/>
</dbReference>
<feature type="compositionally biased region" description="Basic and acidic residues" evidence="11">
    <location>
        <begin position="491"/>
        <end position="520"/>
    </location>
</feature>
<keyword evidence="8 10" id="KW-0472">Membrane</keyword>
<dbReference type="InterPro" id="IPR050330">
    <property type="entry name" value="Bact_OuterMem_StrucFunc"/>
</dbReference>
<dbReference type="GO" id="GO:0009279">
    <property type="term" value="C:cell outer membrane"/>
    <property type="evidence" value="ECO:0007669"/>
    <property type="project" value="UniProtKB-SubCell"/>
</dbReference>
<dbReference type="InterPro" id="IPR036737">
    <property type="entry name" value="OmpA-like_sf"/>
</dbReference>
<dbReference type="GO" id="GO:0006811">
    <property type="term" value="P:monoatomic ion transport"/>
    <property type="evidence" value="ECO:0007669"/>
    <property type="project" value="UniProtKB-KW"/>
</dbReference>
<evidence type="ECO:0000256" key="7">
    <source>
        <dbReference type="ARBA" id="ARBA00023114"/>
    </source>
</evidence>